<evidence type="ECO:0000313" key="1">
    <source>
        <dbReference type="EMBL" id="MFC3226643.1"/>
    </source>
</evidence>
<dbReference type="RefSeq" id="WP_379898702.1">
    <property type="nucleotide sequence ID" value="NZ_JBHRTR010000015.1"/>
</dbReference>
<dbReference type="PANTHER" id="PTHR30050:SF5">
    <property type="entry name" value="DNAA REGULATORY INACTIVATOR HDA"/>
    <property type="match status" value="1"/>
</dbReference>
<dbReference type="PANTHER" id="PTHR30050">
    <property type="entry name" value="CHROMOSOMAL REPLICATION INITIATOR PROTEIN DNAA"/>
    <property type="match status" value="1"/>
</dbReference>
<protein>
    <recommendedName>
        <fullName evidence="3">Chromosomal replication initiator DnaA</fullName>
    </recommendedName>
</protein>
<dbReference type="InterPro" id="IPR027417">
    <property type="entry name" value="P-loop_NTPase"/>
</dbReference>
<reference evidence="2" key="1">
    <citation type="journal article" date="2019" name="Int. J. Syst. Evol. Microbiol.">
        <title>The Global Catalogue of Microorganisms (GCM) 10K type strain sequencing project: providing services to taxonomists for standard genome sequencing and annotation.</title>
        <authorList>
            <consortium name="The Broad Institute Genomics Platform"/>
            <consortium name="The Broad Institute Genome Sequencing Center for Infectious Disease"/>
            <person name="Wu L."/>
            <person name="Ma J."/>
        </authorList>
    </citation>
    <scope>NUCLEOTIDE SEQUENCE [LARGE SCALE GENOMIC DNA]</scope>
    <source>
        <strain evidence="2">KCTC 42964</strain>
    </source>
</reference>
<organism evidence="1 2">
    <name type="scientific">Marinibaculum pumilum</name>
    <dbReference type="NCBI Taxonomy" id="1766165"/>
    <lineage>
        <taxon>Bacteria</taxon>
        <taxon>Pseudomonadati</taxon>
        <taxon>Pseudomonadota</taxon>
        <taxon>Alphaproteobacteria</taxon>
        <taxon>Rhodospirillales</taxon>
        <taxon>Rhodospirillaceae</taxon>
        <taxon>Marinibaculum</taxon>
    </lineage>
</organism>
<proteinExistence type="predicted"/>
<keyword evidence="2" id="KW-1185">Reference proteome</keyword>
<gene>
    <name evidence="1" type="ORF">ACFOGJ_05335</name>
</gene>
<sequence>MAEQLPLALPVLTDLGEHAFLIADSNRQAVSWIDRWPDWPGRRLLLAGPAGGGKTHLARIWAVRAVAQAMPAAALTDAAPFGPAEGAAAWLVEDVQQLRSETGLLHLVNAVAEWGGHLLLTADRPVAELGLGLPDLRSRLATFPMAALAPPDEVLMDGVLRKLFADRQLQVPERIIDYLLPRMPRSLAAVNAVAAALDRTALARGRGVTLDMARQALALAENQMMEEEG</sequence>
<dbReference type="Gene3D" id="3.40.50.300">
    <property type="entry name" value="P-loop containing nucleotide triphosphate hydrolases"/>
    <property type="match status" value="1"/>
</dbReference>
<dbReference type="Gene3D" id="1.10.8.60">
    <property type="match status" value="1"/>
</dbReference>
<evidence type="ECO:0000313" key="2">
    <source>
        <dbReference type="Proteomes" id="UP001595528"/>
    </source>
</evidence>
<comment type="caution">
    <text evidence="1">The sequence shown here is derived from an EMBL/GenBank/DDBJ whole genome shotgun (WGS) entry which is preliminary data.</text>
</comment>
<dbReference type="Proteomes" id="UP001595528">
    <property type="component" value="Unassembled WGS sequence"/>
</dbReference>
<dbReference type="SUPFAM" id="SSF52540">
    <property type="entry name" value="P-loop containing nucleoside triphosphate hydrolases"/>
    <property type="match status" value="1"/>
</dbReference>
<name>A0ABV7KWA4_9PROT</name>
<accession>A0ABV7KWA4</accession>
<evidence type="ECO:0008006" key="3">
    <source>
        <dbReference type="Google" id="ProtNLM"/>
    </source>
</evidence>
<dbReference type="EMBL" id="JBHRTR010000015">
    <property type="protein sequence ID" value="MFC3226643.1"/>
    <property type="molecule type" value="Genomic_DNA"/>
</dbReference>